<comment type="catalytic activity">
    <reaction evidence="7">
        <text>a UDP-3-O-[(3R)-3-hydroxyacyl]-alpha-D-glucosamine + a (3R)-hydroxyacyl-[ACP] = a UDP-2-N,3-O-bis[(3R)-3-hydroxyacyl]-alpha-D-glucosamine + holo-[ACP] + H(+)</text>
        <dbReference type="Rhea" id="RHEA:53836"/>
        <dbReference type="Rhea" id="RHEA-COMP:9685"/>
        <dbReference type="Rhea" id="RHEA-COMP:9945"/>
        <dbReference type="ChEBI" id="CHEBI:15378"/>
        <dbReference type="ChEBI" id="CHEBI:64479"/>
        <dbReference type="ChEBI" id="CHEBI:78827"/>
        <dbReference type="ChEBI" id="CHEBI:137740"/>
        <dbReference type="ChEBI" id="CHEBI:137748"/>
        <dbReference type="EC" id="2.3.1.191"/>
    </reaction>
</comment>
<comment type="subunit">
    <text evidence="7">Homotrimer.</text>
</comment>
<sequence length="349" mass="36924">MSLTVRQMAALVAGEVVGNGDAEIVDARPLTDAKPGHITFVEDDRYLDAWHHSPASAALVLPHVPVNGRPLIKVLDPLMAFVSIVKHLRGNSPAATSSIHPSAQIHPTAVIGTDAEIGPFVVVEAGCVIGARATLLAGATIGKNCRLGDDVTLHPHAVLYDTTVIGNRVTIHANCVLGADGFGYRTQGGRHVKVPQLGYVEIADDVEIGACTTIDRGTFGPTRVGQGTKIDNLVMIAHNCQIGRHNLLVSQVGIAGSTTTGDYVVMAGQVGIADHLHVGDRAILGAKAGVHKDVPPDSRMLGAPATPDREQMRIMMSLEKLPELRRDLRKIKQMLGLPTKAEGKGETKE</sequence>
<reference evidence="11" key="1">
    <citation type="submission" date="2019-08" db="EMBL/GenBank/DDBJ databases">
        <title>Limnoglobus roseus gen. nov., sp. nov., a novel freshwater planctomycete with a giant genome from the family Gemmataceae.</title>
        <authorList>
            <person name="Kulichevskaya I.S."/>
            <person name="Naumoff D.G."/>
            <person name="Miroshnikov K."/>
            <person name="Ivanova A."/>
            <person name="Philippov D.A."/>
            <person name="Hakobyan A."/>
            <person name="Rijpstra I.C."/>
            <person name="Sinninghe Damste J.S."/>
            <person name="Liesack W."/>
            <person name="Dedysh S.N."/>
        </authorList>
    </citation>
    <scope>NUCLEOTIDE SEQUENCE [LARGE SCALE GENOMIC DNA]</scope>
    <source>
        <strain evidence="11">PX52</strain>
    </source>
</reference>
<feature type="domain" description="UDP-3-O-[3-hydroxymyristoyl] glucosamine N-acyltransferase non-repeat region" evidence="8">
    <location>
        <begin position="21"/>
        <end position="86"/>
    </location>
</feature>
<organism evidence="10 11">
    <name type="scientific">Limnoglobus roseus</name>
    <dbReference type="NCBI Taxonomy" id="2598579"/>
    <lineage>
        <taxon>Bacteria</taxon>
        <taxon>Pseudomonadati</taxon>
        <taxon>Planctomycetota</taxon>
        <taxon>Planctomycetia</taxon>
        <taxon>Gemmatales</taxon>
        <taxon>Gemmataceae</taxon>
        <taxon>Limnoglobus</taxon>
    </lineage>
</organism>
<keyword evidence="11" id="KW-1185">Reference proteome</keyword>
<dbReference type="Gene3D" id="3.40.1390.10">
    <property type="entry name" value="MurE/MurF, N-terminal domain"/>
    <property type="match status" value="1"/>
</dbReference>
<dbReference type="GO" id="GO:0009245">
    <property type="term" value="P:lipid A biosynthetic process"/>
    <property type="evidence" value="ECO:0007669"/>
    <property type="project" value="UniProtKB-UniRule"/>
</dbReference>
<keyword evidence="6 7" id="KW-0012">Acyltransferase</keyword>
<evidence type="ECO:0000256" key="3">
    <source>
        <dbReference type="ARBA" id="ARBA00022679"/>
    </source>
</evidence>
<dbReference type="GO" id="GO:0103118">
    <property type="term" value="F:UDP-3-O-[(3R)-3-hydroxyacyl]-glucosamine N-acyltransferase activity"/>
    <property type="evidence" value="ECO:0007669"/>
    <property type="project" value="UniProtKB-EC"/>
</dbReference>
<dbReference type="SUPFAM" id="SSF51161">
    <property type="entry name" value="Trimeric LpxA-like enzymes"/>
    <property type="match status" value="1"/>
</dbReference>
<evidence type="ECO:0000259" key="8">
    <source>
        <dbReference type="Pfam" id="PF04613"/>
    </source>
</evidence>
<comment type="pathway">
    <text evidence="7">Bacterial outer membrane biogenesis; LPS lipid A biosynthesis.</text>
</comment>
<evidence type="ECO:0000313" key="10">
    <source>
        <dbReference type="EMBL" id="QEL19999.1"/>
    </source>
</evidence>
<dbReference type="Pfam" id="PF04613">
    <property type="entry name" value="LpxD"/>
    <property type="match status" value="1"/>
</dbReference>
<evidence type="ECO:0000256" key="5">
    <source>
        <dbReference type="ARBA" id="ARBA00023098"/>
    </source>
</evidence>
<accession>A0A5C1AKU5</accession>
<dbReference type="EC" id="2.3.1.191" evidence="7"/>
<evidence type="ECO:0000256" key="7">
    <source>
        <dbReference type="HAMAP-Rule" id="MF_00523"/>
    </source>
</evidence>
<keyword evidence="1 7" id="KW-0444">Lipid biosynthesis</keyword>
<evidence type="ECO:0000259" key="9">
    <source>
        <dbReference type="Pfam" id="PF25087"/>
    </source>
</evidence>
<dbReference type="InterPro" id="IPR011004">
    <property type="entry name" value="Trimer_LpxA-like_sf"/>
</dbReference>
<dbReference type="RefSeq" id="WP_149114332.1">
    <property type="nucleotide sequence ID" value="NZ_CP042425.1"/>
</dbReference>
<dbReference type="KEGG" id="lrs:PX52LOC_07083"/>
<dbReference type="GO" id="GO:0016410">
    <property type="term" value="F:N-acyltransferase activity"/>
    <property type="evidence" value="ECO:0007669"/>
    <property type="project" value="InterPro"/>
</dbReference>
<dbReference type="EMBL" id="CP042425">
    <property type="protein sequence ID" value="QEL19999.1"/>
    <property type="molecule type" value="Genomic_DNA"/>
</dbReference>
<evidence type="ECO:0000256" key="4">
    <source>
        <dbReference type="ARBA" id="ARBA00022737"/>
    </source>
</evidence>
<dbReference type="NCBIfam" id="TIGR01853">
    <property type="entry name" value="lipid_A_lpxD"/>
    <property type="match status" value="1"/>
</dbReference>
<feature type="active site" description="Proton acceptor" evidence="7">
    <location>
        <position position="238"/>
    </location>
</feature>
<evidence type="ECO:0000256" key="1">
    <source>
        <dbReference type="ARBA" id="ARBA00022516"/>
    </source>
</evidence>
<dbReference type="PANTHER" id="PTHR43378:SF2">
    <property type="entry name" value="UDP-3-O-ACYLGLUCOSAMINE N-ACYLTRANSFERASE 1, MITOCHONDRIAL-RELATED"/>
    <property type="match status" value="1"/>
</dbReference>
<evidence type="ECO:0000256" key="2">
    <source>
        <dbReference type="ARBA" id="ARBA00022556"/>
    </source>
</evidence>
<dbReference type="PANTHER" id="PTHR43378">
    <property type="entry name" value="UDP-3-O-ACYLGLUCOSAMINE N-ACYLTRANSFERASE"/>
    <property type="match status" value="1"/>
</dbReference>
<proteinExistence type="inferred from homology"/>
<dbReference type="Gene3D" id="2.160.10.10">
    <property type="entry name" value="Hexapeptide repeat proteins"/>
    <property type="match status" value="1"/>
</dbReference>
<dbReference type="InterPro" id="IPR056729">
    <property type="entry name" value="GMPPB_C"/>
</dbReference>
<keyword evidence="5 7" id="KW-0443">Lipid metabolism</keyword>
<dbReference type="Pfam" id="PF25087">
    <property type="entry name" value="GMPPB_C"/>
    <property type="match status" value="1"/>
</dbReference>
<dbReference type="AlphaFoldDB" id="A0A5C1AKU5"/>
<protein>
    <recommendedName>
        <fullName evidence="7">UDP-3-O-acylglucosamine N-acyltransferase</fullName>
        <ecNumber evidence="7">2.3.1.191</ecNumber>
    </recommendedName>
</protein>
<feature type="domain" description="Mannose-1-phosphate guanyltransferase C-terminal" evidence="9">
    <location>
        <begin position="98"/>
        <end position="177"/>
    </location>
</feature>
<dbReference type="GO" id="GO:0016020">
    <property type="term" value="C:membrane"/>
    <property type="evidence" value="ECO:0007669"/>
    <property type="project" value="GOC"/>
</dbReference>
<dbReference type="InterPro" id="IPR020573">
    <property type="entry name" value="UDP_GlcNAc_AcTrfase_non-rep"/>
</dbReference>
<comment type="function">
    <text evidence="7">Catalyzes the N-acylation of UDP-3-O-acylglucosamine using 3-hydroxyacyl-ACP as the acyl donor. Is involved in the biosynthesis of lipid A, a phosphorylated glycolipid that anchors the lipopolysaccharide to the outer membrane of the cell.</text>
</comment>
<dbReference type="Proteomes" id="UP000324974">
    <property type="component" value="Chromosome"/>
</dbReference>
<dbReference type="HAMAP" id="MF_00523">
    <property type="entry name" value="LpxD"/>
    <property type="match status" value="1"/>
</dbReference>
<dbReference type="UniPathway" id="UPA00973"/>
<dbReference type="CDD" id="cd03352">
    <property type="entry name" value="LbH_LpxD"/>
    <property type="match status" value="1"/>
</dbReference>
<keyword evidence="4 7" id="KW-0677">Repeat</keyword>
<evidence type="ECO:0000256" key="6">
    <source>
        <dbReference type="ARBA" id="ARBA00023315"/>
    </source>
</evidence>
<name>A0A5C1AKU5_9BACT</name>
<comment type="similarity">
    <text evidence="7">Belongs to the transferase hexapeptide repeat family. LpxD subfamily.</text>
</comment>
<dbReference type="OrthoDB" id="9784739at2"/>
<dbReference type="NCBIfam" id="NF002060">
    <property type="entry name" value="PRK00892.1"/>
    <property type="match status" value="1"/>
</dbReference>
<dbReference type="InterPro" id="IPR007691">
    <property type="entry name" value="LpxD"/>
</dbReference>
<keyword evidence="2 7" id="KW-0441">Lipid A biosynthesis</keyword>
<keyword evidence="3 7" id="KW-0808">Transferase</keyword>
<gene>
    <name evidence="7 10" type="primary">lpxD</name>
    <name evidence="10" type="ORF">PX52LOC_07083</name>
</gene>
<evidence type="ECO:0000313" key="11">
    <source>
        <dbReference type="Proteomes" id="UP000324974"/>
    </source>
</evidence>